<dbReference type="RefSeq" id="XP_018466341.1">
    <property type="nucleotide sequence ID" value="XM_018610839.2"/>
</dbReference>
<reference evidence="4" key="2">
    <citation type="submission" date="2025-08" db="UniProtKB">
        <authorList>
            <consortium name="RefSeq"/>
        </authorList>
    </citation>
    <scope>IDENTIFICATION</scope>
    <source>
        <tissue evidence="4">Leaf</tissue>
    </source>
</reference>
<keyword evidence="3" id="KW-1185">Reference proteome</keyword>
<name>A0A6J0M3W3_RAPSA</name>
<dbReference type="OrthoDB" id="1293395at2759"/>
<sequence length="191" mass="21250">MAKLTVTVTVLLFTLTLSVVSSKPENEIIADSHNTLSAESDPFTTNPTLHESGSSGPELTSSDEITVPVNFMNFHPINRHFPRRPLTFSRRPCHGELFGRGLQIPFGNDMIFSGEEEKTTKGPDPSLDSIVVDVPAIKMFVGPITVEETKHHVEAEDDGSSMKITVTLMKRKEEGESMFRTKIRKFLNHLV</sequence>
<proteinExistence type="predicted"/>
<accession>A0A6J0M3W3</accession>
<reference evidence="3" key="1">
    <citation type="journal article" date="2019" name="Database">
        <title>The radish genome database (RadishGD): an integrated information resource for radish genomics.</title>
        <authorList>
            <person name="Yu H.J."/>
            <person name="Baek S."/>
            <person name="Lee Y.J."/>
            <person name="Cho A."/>
            <person name="Mun J.H."/>
        </authorList>
    </citation>
    <scope>NUCLEOTIDE SEQUENCE [LARGE SCALE GENOMIC DNA]</scope>
    <source>
        <strain evidence="3">cv. WK10039</strain>
    </source>
</reference>
<dbReference type="Proteomes" id="UP000504610">
    <property type="component" value="Chromosome 7"/>
</dbReference>
<feature type="region of interest" description="Disordered" evidence="1">
    <location>
        <begin position="32"/>
        <end position="62"/>
    </location>
</feature>
<protein>
    <submittedName>
        <fullName evidence="4">Uncharacterized protein LOC108837828</fullName>
    </submittedName>
</protein>
<gene>
    <name evidence="4" type="primary">LOC108837828</name>
</gene>
<evidence type="ECO:0000313" key="3">
    <source>
        <dbReference type="Proteomes" id="UP000504610"/>
    </source>
</evidence>
<feature type="chain" id="PRO_5026858899" evidence="2">
    <location>
        <begin position="23"/>
        <end position="191"/>
    </location>
</feature>
<evidence type="ECO:0000256" key="1">
    <source>
        <dbReference type="SAM" id="MobiDB-lite"/>
    </source>
</evidence>
<keyword evidence="2" id="KW-0732">Signal</keyword>
<evidence type="ECO:0000313" key="4">
    <source>
        <dbReference type="RefSeq" id="XP_018466341.1"/>
    </source>
</evidence>
<dbReference type="AlphaFoldDB" id="A0A6J0M3W3"/>
<evidence type="ECO:0000256" key="2">
    <source>
        <dbReference type="SAM" id="SignalP"/>
    </source>
</evidence>
<dbReference type="GeneID" id="108837828"/>
<feature type="signal peptide" evidence="2">
    <location>
        <begin position="1"/>
        <end position="22"/>
    </location>
</feature>
<dbReference type="KEGG" id="rsz:108837828"/>
<organism evidence="3 4">
    <name type="scientific">Raphanus sativus</name>
    <name type="common">Radish</name>
    <name type="synonym">Raphanus raphanistrum var. sativus</name>
    <dbReference type="NCBI Taxonomy" id="3726"/>
    <lineage>
        <taxon>Eukaryota</taxon>
        <taxon>Viridiplantae</taxon>
        <taxon>Streptophyta</taxon>
        <taxon>Embryophyta</taxon>
        <taxon>Tracheophyta</taxon>
        <taxon>Spermatophyta</taxon>
        <taxon>Magnoliopsida</taxon>
        <taxon>eudicotyledons</taxon>
        <taxon>Gunneridae</taxon>
        <taxon>Pentapetalae</taxon>
        <taxon>rosids</taxon>
        <taxon>malvids</taxon>
        <taxon>Brassicales</taxon>
        <taxon>Brassicaceae</taxon>
        <taxon>Brassiceae</taxon>
        <taxon>Raphanus</taxon>
    </lineage>
</organism>